<proteinExistence type="predicted"/>
<name>A0ABQ3TUA6_STRHY</name>
<feature type="region of interest" description="Disordered" evidence="1">
    <location>
        <begin position="80"/>
        <end position="117"/>
    </location>
</feature>
<sequence length="117" mass="11726">MRTRGTGCRGGSSLGASKAATREPVPRTRRDDAADRRIRREESGRSPASAITWLSGVTPGNVKRAVLGHDGHPAAVVMLVGGETHGGGPREGRGQAREGCGGSGRSTGAGVAAAVGA</sequence>
<protein>
    <submittedName>
        <fullName evidence="2">Uncharacterized protein</fullName>
    </submittedName>
</protein>
<accession>A0ABQ3TUA6</accession>
<feature type="compositionally biased region" description="Low complexity" evidence="1">
    <location>
        <begin position="108"/>
        <end position="117"/>
    </location>
</feature>
<feature type="region of interest" description="Disordered" evidence="1">
    <location>
        <begin position="1"/>
        <end position="47"/>
    </location>
</feature>
<gene>
    <name evidence="2" type="ORF">TPA0910_12810</name>
</gene>
<reference evidence="2" key="1">
    <citation type="submission" date="2024-05" db="EMBL/GenBank/DDBJ databases">
        <title>Whole genome shotgun sequence of Streptomyces hygroscopicus NBRC 113678.</title>
        <authorList>
            <person name="Komaki H."/>
            <person name="Tamura T."/>
        </authorList>
    </citation>
    <scope>NUCLEOTIDE SEQUENCE</scope>
    <source>
        <strain evidence="2">N11-34</strain>
    </source>
</reference>
<comment type="caution">
    <text evidence="2">The sequence shown here is derived from an EMBL/GenBank/DDBJ whole genome shotgun (WGS) entry which is preliminary data.</text>
</comment>
<evidence type="ECO:0000313" key="3">
    <source>
        <dbReference type="Proteomes" id="UP001054854"/>
    </source>
</evidence>
<organism evidence="2 3">
    <name type="scientific">Streptomyces hygroscopicus</name>
    <dbReference type="NCBI Taxonomy" id="1912"/>
    <lineage>
        <taxon>Bacteria</taxon>
        <taxon>Bacillati</taxon>
        <taxon>Actinomycetota</taxon>
        <taxon>Actinomycetes</taxon>
        <taxon>Kitasatosporales</taxon>
        <taxon>Streptomycetaceae</taxon>
        <taxon>Streptomyces</taxon>
        <taxon>Streptomyces violaceusniger group</taxon>
    </lineage>
</organism>
<evidence type="ECO:0000313" key="2">
    <source>
        <dbReference type="EMBL" id="GHJ26848.1"/>
    </source>
</evidence>
<dbReference type="EMBL" id="BNEK01000002">
    <property type="protein sequence ID" value="GHJ26848.1"/>
    <property type="molecule type" value="Genomic_DNA"/>
</dbReference>
<dbReference type="Proteomes" id="UP001054854">
    <property type="component" value="Unassembled WGS sequence"/>
</dbReference>
<evidence type="ECO:0000256" key="1">
    <source>
        <dbReference type="SAM" id="MobiDB-lite"/>
    </source>
</evidence>
<keyword evidence="3" id="KW-1185">Reference proteome</keyword>
<feature type="compositionally biased region" description="Basic and acidic residues" evidence="1">
    <location>
        <begin position="20"/>
        <end position="44"/>
    </location>
</feature>